<dbReference type="EMBL" id="CP136893">
    <property type="protein sequence ID" value="WOL05263.1"/>
    <property type="molecule type" value="Genomic_DNA"/>
</dbReference>
<keyword evidence="4" id="KW-1185">Reference proteome</keyword>
<dbReference type="InterPro" id="IPR007201">
    <property type="entry name" value="Mei2-like_Rrm_C"/>
</dbReference>
<feature type="domain" description="RRM" evidence="2">
    <location>
        <begin position="165"/>
        <end position="269"/>
    </location>
</feature>
<dbReference type="GO" id="GO:0003723">
    <property type="term" value="F:RNA binding"/>
    <property type="evidence" value="ECO:0007669"/>
    <property type="project" value="UniProtKB-UniRule"/>
</dbReference>
<sequence length="323" mass="36636">MLMADLNPFAPPYFPASALVPACYAPRHVRFVHNFFPQTISPVLEPCLHSPPPPLSYCYLLGFPAPMPVQLAKAAHERVSWTLLTEDDKKASEATKECKVVTESSKADVAGRKRASVASRRKVFVPRGRSQRKRVAHARQVSDGSKEYEFKRDESGAVAVDSGKTTVMIRNLPIKFTKENLLSILDAHCKEENEKVNEKADEGEISSYTLSEFDFLYLPIDFRTRHNMGYAFANFTTAIAARRLYDSLHKHDWMPNGSRKVCEVTYAKIQGLAALQTHFKKSTFACDSDDFLPVFFVPPRNGLRQAKQQRIGIRLRPDWFPRK</sequence>
<reference evidence="3 4" key="1">
    <citation type="submission" date="2023-10" db="EMBL/GenBank/DDBJ databases">
        <title>Chromosome-scale genome assembly provides insights into flower coloration mechanisms of Canna indica.</title>
        <authorList>
            <person name="Li C."/>
        </authorList>
    </citation>
    <scope>NUCLEOTIDE SEQUENCE [LARGE SCALE GENOMIC DNA]</scope>
    <source>
        <tissue evidence="3">Flower</tissue>
    </source>
</reference>
<gene>
    <name evidence="3" type="ORF">Cni_G13990</name>
</gene>
<evidence type="ECO:0000256" key="1">
    <source>
        <dbReference type="PROSITE-ProRule" id="PRU00176"/>
    </source>
</evidence>
<dbReference type="InterPro" id="IPR035979">
    <property type="entry name" value="RBD_domain_sf"/>
</dbReference>
<dbReference type="SUPFAM" id="SSF54928">
    <property type="entry name" value="RNA-binding domain, RBD"/>
    <property type="match status" value="1"/>
</dbReference>
<dbReference type="Gene3D" id="3.30.70.330">
    <property type="match status" value="1"/>
</dbReference>
<evidence type="ECO:0000313" key="4">
    <source>
        <dbReference type="Proteomes" id="UP001327560"/>
    </source>
</evidence>
<name>A0AAQ3QDJ4_9LILI</name>
<protein>
    <recommendedName>
        <fullName evidence="2">RRM domain-containing protein</fullName>
    </recommendedName>
</protein>
<accession>A0AAQ3QDJ4</accession>
<dbReference type="AlphaFoldDB" id="A0AAQ3QDJ4"/>
<evidence type="ECO:0000313" key="3">
    <source>
        <dbReference type="EMBL" id="WOL05263.1"/>
    </source>
</evidence>
<dbReference type="Pfam" id="PF04059">
    <property type="entry name" value="RRM_2"/>
    <property type="match status" value="1"/>
</dbReference>
<proteinExistence type="predicted"/>
<evidence type="ECO:0000259" key="2">
    <source>
        <dbReference type="PROSITE" id="PS50102"/>
    </source>
</evidence>
<dbReference type="InterPro" id="IPR000504">
    <property type="entry name" value="RRM_dom"/>
</dbReference>
<dbReference type="PROSITE" id="PS50102">
    <property type="entry name" value="RRM"/>
    <property type="match status" value="1"/>
</dbReference>
<dbReference type="InterPro" id="IPR012677">
    <property type="entry name" value="Nucleotide-bd_a/b_plait_sf"/>
</dbReference>
<keyword evidence="1" id="KW-0694">RNA-binding</keyword>
<dbReference type="Proteomes" id="UP001327560">
    <property type="component" value="Chromosome 4"/>
</dbReference>
<organism evidence="3 4">
    <name type="scientific">Canna indica</name>
    <name type="common">Indian-shot</name>
    <dbReference type="NCBI Taxonomy" id="4628"/>
    <lineage>
        <taxon>Eukaryota</taxon>
        <taxon>Viridiplantae</taxon>
        <taxon>Streptophyta</taxon>
        <taxon>Embryophyta</taxon>
        <taxon>Tracheophyta</taxon>
        <taxon>Spermatophyta</taxon>
        <taxon>Magnoliopsida</taxon>
        <taxon>Liliopsida</taxon>
        <taxon>Zingiberales</taxon>
        <taxon>Cannaceae</taxon>
        <taxon>Canna</taxon>
    </lineage>
</organism>